<organism evidence="1 2">
    <name type="scientific">Pandoraea iniqua</name>
    <dbReference type="NCBI Taxonomy" id="2508288"/>
    <lineage>
        <taxon>Bacteria</taxon>
        <taxon>Pseudomonadati</taxon>
        <taxon>Pseudomonadota</taxon>
        <taxon>Betaproteobacteria</taxon>
        <taxon>Burkholderiales</taxon>
        <taxon>Burkholderiaceae</taxon>
        <taxon>Pandoraea</taxon>
    </lineage>
</organism>
<reference evidence="1 2" key="1">
    <citation type="submission" date="2019-08" db="EMBL/GenBank/DDBJ databases">
        <authorList>
            <person name="Peeters C."/>
        </authorList>
    </citation>
    <scope>NUCLEOTIDE SEQUENCE [LARGE SCALE GENOMIC DNA]</scope>
    <source>
        <strain evidence="1 2">LMG 31115</strain>
    </source>
</reference>
<name>A0A5E4RD93_9BURK</name>
<dbReference type="Proteomes" id="UP000333828">
    <property type="component" value="Unassembled WGS sequence"/>
</dbReference>
<gene>
    <name evidence="1" type="ORF">PIN31115_00047</name>
</gene>
<keyword evidence="2" id="KW-1185">Reference proteome</keyword>
<dbReference type="RefSeq" id="WP_150682450.1">
    <property type="nucleotide sequence ID" value="NZ_CABPSI010000001.1"/>
</dbReference>
<evidence type="ECO:0000313" key="2">
    <source>
        <dbReference type="Proteomes" id="UP000333828"/>
    </source>
</evidence>
<sequence>MWNAIPRVSGTRLEDGLAVMSKISAYDNADTRIDDADGNLLKAVILRARDQLIEVHAQSTSALPLLIARLDAARSARDYVKVCDSLLASAAQTQPLPPALREFAAQHDLISADAPSVPFDAPALRRLKADLEALSFAGGSSTQDQVEVKRLLMFYETTLSLANGTQTRLRETLKSITQNI</sequence>
<evidence type="ECO:0000313" key="1">
    <source>
        <dbReference type="EMBL" id="VVD60059.1"/>
    </source>
</evidence>
<dbReference type="SUPFAM" id="SSF116927">
    <property type="entry name" value="EspA/CesA-like"/>
    <property type="match status" value="1"/>
</dbReference>
<accession>A0A5E4RD93</accession>
<dbReference type="AlphaFoldDB" id="A0A5E4RD93"/>
<proteinExistence type="predicted"/>
<protein>
    <submittedName>
        <fullName evidence="1">Uncharacterized protein</fullName>
    </submittedName>
</protein>
<dbReference type="EMBL" id="CABPSI010000001">
    <property type="protein sequence ID" value="VVD60059.1"/>
    <property type="molecule type" value="Genomic_DNA"/>
</dbReference>
<dbReference type="InterPro" id="IPR035074">
    <property type="entry name" value="EspA/CesA-like"/>
</dbReference>